<organism evidence="2 3">
    <name type="scientific">Phytophthora oleae</name>
    <dbReference type="NCBI Taxonomy" id="2107226"/>
    <lineage>
        <taxon>Eukaryota</taxon>
        <taxon>Sar</taxon>
        <taxon>Stramenopiles</taxon>
        <taxon>Oomycota</taxon>
        <taxon>Peronosporomycetes</taxon>
        <taxon>Peronosporales</taxon>
        <taxon>Peronosporaceae</taxon>
        <taxon>Phytophthora</taxon>
    </lineage>
</organism>
<feature type="coiled-coil region" evidence="1">
    <location>
        <begin position="45"/>
        <end position="72"/>
    </location>
</feature>
<dbReference type="Proteomes" id="UP001632037">
    <property type="component" value="Unassembled WGS sequence"/>
</dbReference>
<protein>
    <recommendedName>
        <fullName evidence="4">BZIP domain-containing protein</fullName>
    </recommendedName>
</protein>
<comment type="caution">
    <text evidence="2">The sequence shown here is derived from an EMBL/GenBank/DDBJ whole genome shotgun (WGS) entry which is preliminary data.</text>
</comment>
<dbReference type="EMBL" id="JBIMZQ010000003">
    <property type="protein sequence ID" value="KAL3673014.1"/>
    <property type="molecule type" value="Genomic_DNA"/>
</dbReference>
<dbReference type="AlphaFoldDB" id="A0ABD3G599"/>
<keyword evidence="3" id="KW-1185">Reference proteome</keyword>
<keyword evidence="1" id="KW-0175">Coiled coil</keyword>
<gene>
    <name evidence="2" type="ORF">V7S43_002311</name>
</gene>
<accession>A0ABD3G599</accession>
<evidence type="ECO:0000313" key="2">
    <source>
        <dbReference type="EMBL" id="KAL3673014.1"/>
    </source>
</evidence>
<evidence type="ECO:0008006" key="4">
    <source>
        <dbReference type="Google" id="ProtNLM"/>
    </source>
</evidence>
<reference evidence="2 3" key="1">
    <citation type="submission" date="2024-09" db="EMBL/GenBank/DDBJ databases">
        <title>Genome sequencing and assembly of Phytophthora oleae, isolate VK10A, causative agent of rot of olive drupes.</title>
        <authorList>
            <person name="Conti Taguali S."/>
            <person name="Riolo M."/>
            <person name="La Spada F."/>
            <person name="Cacciola S.O."/>
            <person name="Dionisio G."/>
        </authorList>
    </citation>
    <scope>NUCLEOTIDE SEQUENCE [LARGE SCALE GENOMIC DNA]</scope>
    <source>
        <strain evidence="2 3">VK10A</strain>
    </source>
</reference>
<evidence type="ECO:0000256" key="1">
    <source>
        <dbReference type="SAM" id="Coils"/>
    </source>
</evidence>
<proteinExistence type="predicted"/>
<sequence>MVPAKQFLYQDETFTWDATSPGTTQWKTNRNRAKFTALQRNSTYRRRRKEEVAILQQQVVELSRRLFQLKERKRTVKPCNGPTDEVALGVLKAIALRQCEKRLESKYRQQLFLSAINSQNAVIQDLEQVLKRKLQSEIKFDRIPSIDVKNARFYDAYFGSLTVLYGKLEEISSFIGFNPTFGKVFTGEPTKKMDGEAEYLEKVWVGTVPFTFQATCDAVWKLAAAPHRQHDRSVYQGLRDTENSIAVQYSIPFEGYCTMRSFQVARRYVESSRTVVVWRALSSAREVFPGISLDETGWCIIHAPKRETEVETLVQSCIRLSPMQFGGNSEEMMSQFIKVSMRMGVDDSLEIEHMMESLILDDALKNDEFEFDEIF</sequence>
<name>A0ABD3G599_9STRA</name>
<evidence type="ECO:0000313" key="3">
    <source>
        <dbReference type="Proteomes" id="UP001632037"/>
    </source>
</evidence>